<dbReference type="OrthoDB" id="10017208at2759"/>
<dbReference type="Pfam" id="PF20684">
    <property type="entry name" value="Fung_rhodopsin"/>
    <property type="match status" value="1"/>
</dbReference>
<keyword evidence="2 6" id="KW-0812">Transmembrane</keyword>
<evidence type="ECO:0000313" key="9">
    <source>
        <dbReference type="Proteomes" id="UP000800035"/>
    </source>
</evidence>
<dbReference type="InterPro" id="IPR049326">
    <property type="entry name" value="Rhodopsin_dom_fungi"/>
</dbReference>
<keyword evidence="9" id="KW-1185">Reference proteome</keyword>
<comment type="similarity">
    <text evidence="5">Belongs to the SAT4 family.</text>
</comment>
<feature type="transmembrane region" description="Helical" evidence="6">
    <location>
        <begin position="124"/>
        <end position="145"/>
    </location>
</feature>
<dbReference type="PANTHER" id="PTHR33048">
    <property type="entry name" value="PTH11-LIKE INTEGRAL MEMBRANE PROTEIN (AFU_ORTHOLOGUE AFUA_5G11245)"/>
    <property type="match status" value="1"/>
</dbReference>
<reference evidence="8" key="1">
    <citation type="journal article" date="2020" name="Stud. Mycol.">
        <title>101 Dothideomycetes genomes: a test case for predicting lifestyles and emergence of pathogens.</title>
        <authorList>
            <person name="Haridas S."/>
            <person name="Albert R."/>
            <person name="Binder M."/>
            <person name="Bloem J."/>
            <person name="Labutti K."/>
            <person name="Salamov A."/>
            <person name="Andreopoulos B."/>
            <person name="Baker S."/>
            <person name="Barry K."/>
            <person name="Bills G."/>
            <person name="Bluhm B."/>
            <person name="Cannon C."/>
            <person name="Castanera R."/>
            <person name="Culley D."/>
            <person name="Daum C."/>
            <person name="Ezra D."/>
            <person name="Gonzalez J."/>
            <person name="Henrissat B."/>
            <person name="Kuo A."/>
            <person name="Liang C."/>
            <person name="Lipzen A."/>
            <person name="Lutzoni F."/>
            <person name="Magnuson J."/>
            <person name="Mondo S."/>
            <person name="Nolan M."/>
            <person name="Ohm R."/>
            <person name="Pangilinan J."/>
            <person name="Park H.-J."/>
            <person name="Ramirez L."/>
            <person name="Alfaro M."/>
            <person name="Sun H."/>
            <person name="Tritt A."/>
            <person name="Yoshinaga Y."/>
            <person name="Zwiers L.-H."/>
            <person name="Turgeon B."/>
            <person name="Goodwin S."/>
            <person name="Spatafora J."/>
            <person name="Crous P."/>
            <person name="Grigoriev I."/>
        </authorList>
    </citation>
    <scope>NUCLEOTIDE SEQUENCE</scope>
    <source>
        <strain evidence="8">CBS 675.92</strain>
    </source>
</reference>
<dbReference type="EMBL" id="ML977026">
    <property type="protein sequence ID" value="KAF1950439.1"/>
    <property type="molecule type" value="Genomic_DNA"/>
</dbReference>
<dbReference type="GO" id="GO:0016020">
    <property type="term" value="C:membrane"/>
    <property type="evidence" value="ECO:0007669"/>
    <property type="project" value="UniProtKB-SubCell"/>
</dbReference>
<feature type="transmembrane region" description="Helical" evidence="6">
    <location>
        <begin position="48"/>
        <end position="68"/>
    </location>
</feature>
<gene>
    <name evidence="8" type="ORF">CC80DRAFT_539675</name>
</gene>
<evidence type="ECO:0000256" key="2">
    <source>
        <dbReference type="ARBA" id="ARBA00022692"/>
    </source>
</evidence>
<dbReference type="InterPro" id="IPR052337">
    <property type="entry name" value="SAT4-like"/>
</dbReference>
<evidence type="ECO:0000256" key="1">
    <source>
        <dbReference type="ARBA" id="ARBA00004141"/>
    </source>
</evidence>
<feature type="transmembrane region" description="Helical" evidence="6">
    <location>
        <begin position="200"/>
        <end position="222"/>
    </location>
</feature>
<sequence length="344" mass="38310">MFDQVAAGHFWGNKIITANIVLTIITTACLGLRLWAKATTKAKFGWDDYLVILGQLLWFAQVPTQVFASRAGLQMTSFTDPKLLDFIYWVYIAGVFYFPIALCAACSILFFYRRVFPVQETKRLVDIFIVLHVLWGISTTIAEIFMCTPLNIPWTNPSAVPEKCINYPLFFVVAMSLEIVLNTAVLALPIREIMNLKMSMATKLSLGGIFLIGGASIISNIIRTIETYIPGDLFIDFAGDMFWIDIHQATALICANLPVCKPLMRASVTFVSTNFSKTFGSYGSYGSGFSGKKSSGSKGYESFPDATSQRSLVVDEGKDHIHMDHYEKQGNKNSIRVQHTVDIV</sequence>
<evidence type="ECO:0000256" key="4">
    <source>
        <dbReference type="ARBA" id="ARBA00023136"/>
    </source>
</evidence>
<evidence type="ECO:0000259" key="7">
    <source>
        <dbReference type="Pfam" id="PF20684"/>
    </source>
</evidence>
<evidence type="ECO:0000256" key="5">
    <source>
        <dbReference type="ARBA" id="ARBA00038359"/>
    </source>
</evidence>
<keyword evidence="4 6" id="KW-0472">Membrane</keyword>
<dbReference type="PANTHER" id="PTHR33048:SF168">
    <property type="match status" value="1"/>
</dbReference>
<feature type="transmembrane region" description="Helical" evidence="6">
    <location>
        <begin position="88"/>
        <end position="112"/>
    </location>
</feature>
<feature type="transmembrane region" description="Helical" evidence="6">
    <location>
        <begin position="15"/>
        <end position="36"/>
    </location>
</feature>
<name>A0A6A5TF98_9PLEO</name>
<organism evidence="8 9">
    <name type="scientific">Byssothecium circinans</name>
    <dbReference type="NCBI Taxonomy" id="147558"/>
    <lineage>
        <taxon>Eukaryota</taxon>
        <taxon>Fungi</taxon>
        <taxon>Dikarya</taxon>
        <taxon>Ascomycota</taxon>
        <taxon>Pezizomycotina</taxon>
        <taxon>Dothideomycetes</taxon>
        <taxon>Pleosporomycetidae</taxon>
        <taxon>Pleosporales</taxon>
        <taxon>Massarineae</taxon>
        <taxon>Massarinaceae</taxon>
        <taxon>Byssothecium</taxon>
    </lineage>
</organism>
<dbReference type="Proteomes" id="UP000800035">
    <property type="component" value="Unassembled WGS sequence"/>
</dbReference>
<dbReference type="AlphaFoldDB" id="A0A6A5TF98"/>
<feature type="transmembrane region" description="Helical" evidence="6">
    <location>
        <begin position="165"/>
        <end position="188"/>
    </location>
</feature>
<accession>A0A6A5TF98</accession>
<keyword evidence="3 6" id="KW-1133">Transmembrane helix</keyword>
<comment type="subcellular location">
    <subcellularLocation>
        <location evidence="1">Membrane</location>
        <topology evidence="1">Multi-pass membrane protein</topology>
    </subcellularLocation>
</comment>
<evidence type="ECO:0000313" key="8">
    <source>
        <dbReference type="EMBL" id="KAF1950439.1"/>
    </source>
</evidence>
<protein>
    <recommendedName>
        <fullName evidence="7">Rhodopsin domain-containing protein</fullName>
    </recommendedName>
</protein>
<proteinExistence type="inferred from homology"/>
<evidence type="ECO:0000256" key="6">
    <source>
        <dbReference type="SAM" id="Phobius"/>
    </source>
</evidence>
<evidence type="ECO:0000256" key="3">
    <source>
        <dbReference type="ARBA" id="ARBA00022989"/>
    </source>
</evidence>
<feature type="domain" description="Rhodopsin" evidence="7">
    <location>
        <begin position="32"/>
        <end position="265"/>
    </location>
</feature>